<dbReference type="HOGENOM" id="CLU_1949017_0_0_1"/>
<evidence type="ECO:0000313" key="3">
    <source>
        <dbReference type="Proteomes" id="UP000005446"/>
    </source>
</evidence>
<sequence>MATARFNSPELRKPASSPRPKGRAGSPPQAPRYKMRKSTGNKENKKDTSAEASPKRKTPESLVKAIAKKIKTEKSLAKQLGDITPAQVKRIEEAFPVPVPPRDFLGRRGGISGPAGRPGDAEATKDSGD</sequence>
<name>H0EKB0_GLAL7</name>
<keyword evidence="3" id="KW-1185">Reference proteome</keyword>
<accession>H0EKB0</accession>
<feature type="compositionally biased region" description="Basic and acidic residues" evidence="1">
    <location>
        <begin position="40"/>
        <end position="59"/>
    </location>
</feature>
<dbReference type="EMBL" id="AGUE01000066">
    <property type="protein sequence ID" value="EHL01043.1"/>
    <property type="molecule type" value="Genomic_DNA"/>
</dbReference>
<evidence type="ECO:0000256" key="1">
    <source>
        <dbReference type="SAM" id="MobiDB-lite"/>
    </source>
</evidence>
<protein>
    <submittedName>
        <fullName evidence="2">Uncharacterized protein</fullName>
    </submittedName>
</protein>
<feature type="region of interest" description="Disordered" evidence="1">
    <location>
        <begin position="98"/>
        <end position="129"/>
    </location>
</feature>
<dbReference type="InParanoid" id="H0EKB0"/>
<proteinExistence type="predicted"/>
<organism evidence="2 3">
    <name type="scientific">Glarea lozoyensis (strain ATCC 74030 / MF5533)</name>
    <dbReference type="NCBI Taxonomy" id="1104152"/>
    <lineage>
        <taxon>Eukaryota</taxon>
        <taxon>Fungi</taxon>
        <taxon>Dikarya</taxon>
        <taxon>Ascomycota</taxon>
        <taxon>Pezizomycotina</taxon>
        <taxon>Leotiomycetes</taxon>
        <taxon>Helotiales</taxon>
        <taxon>Helotiaceae</taxon>
        <taxon>Glarea</taxon>
    </lineage>
</organism>
<dbReference type="AlphaFoldDB" id="H0EKB0"/>
<reference evidence="2 3" key="1">
    <citation type="journal article" date="2012" name="Eukaryot. Cell">
        <title>Genome sequence of the fungus Glarea lozoyensis: the first genome sequence of a species from the Helotiaceae family.</title>
        <authorList>
            <person name="Youssar L."/>
            <person name="Gruening B.A."/>
            <person name="Erxleben A."/>
            <person name="Guenther S."/>
            <person name="Huettel W."/>
        </authorList>
    </citation>
    <scope>NUCLEOTIDE SEQUENCE [LARGE SCALE GENOMIC DNA]</scope>
    <source>
        <strain evidence="3">ATCC 74030 / MF5533</strain>
    </source>
</reference>
<feature type="region of interest" description="Disordered" evidence="1">
    <location>
        <begin position="1"/>
        <end position="61"/>
    </location>
</feature>
<comment type="caution">
    <text evidence="2">The sequence shown here is derived from an EMBL/GenBank/DDBJ whole genome shotgun (WGS) entry which is preliminary data.</text>
</comment>
<dbReference type="Proteomes" id="UP000005446">
    <property type="component" value="Unassembled WGS sequence"/>
</dbReference>
<gene>
    <name evidence="2" type="ORF">M7I_3005</name>
</gene>
<evidence type="ECO:0000313" key="2">
    <source>
        <dbReference type="EMBL" id="EHL01043.1"/>
    </source>
</evidence>
<feature type="compositionally biased region" description="Basic and acidic residues" evidence="1">
    <location>
        <begin position="119"/>
        <end position="129"/>
    </location>
</feature>
<dbReference type="OrthoDB" id="204958at2759"/>